<gene>
    <name evidence="2" type="ordered locus">BamMC406_4862</name>
</gene>
<dbReference type="KEGG" id="bac:BamMC406_4862"/>
<evidence type="ECO:0000256" key="1">
    <source>
        <dbReference type="SAM" id="MobiDB-lite"/>
    </source>
</evidence>
<dbReference type="AlphaFoldDB" id="B1YZ14"/>
<proteinExistence type="predicted"/>
<accession>B1YZ14</accession>
<dbReference type="Proteomes" id="UP000001680">
    <property type="component" value="Chromosome 2"/>
</dbReference>
<protein>
    <submittedName>
        <fullName evidence="2">Uncharacterized protein</fullName>
    </submittedName>
</protein>
<feature type="region of interest" description="Disordered" evidence="1">
    <location>
        <begin position="1"/>
        <end position="72"/>
    </location>
</feature>
<evidence type="ECO:0000313" key="2">
    <source>
        <dbReference type="EMBL" id="ACB67311.1"/>
    </source>
</evidence>
<dbReference type="InterPro" id="IPR011990">
    <property type="entry name" value="TPR-like_helical_dom_sf"/>
</dbReference>
<reference evidence="3" key="1">
    <citation type="submission" date="2008-04" db="EMBL/GenBank/DDBJ databases">
        <title>Complete sequence of chromosome 2 of Burkholderia ambifaria MC40-6.</title>
        <authorList>
            <person name="Copeland A."/>
            <person name="Lucas S."/>
            <person name="Lapidus A."/>
            <person name="Glavina del Rio T."/>
            <person name="Dalin E."/>
            <person name="Tice H."/>
            <person name="Pitluck S."/>
            <person name="Chain P."/>
            <person name="Malfatti S."/>
            <person name="Shin M."/>
            <person name="Vergez L."/>
            <person name="Lang D."/>
            <person name="Schmutz J."/>
            <person name="Larimer F."/>
            <person name="Land M."/>
            <person name="Hauser L."/>
            <person name="Kyrpides N."/>
            <person name="Lykidis A."/>
            <person name="Ramette A."/>
            <person name="Konstantinidis K."/>
            <person name="Tiedje J."/>
            <person name="Richardson P."/>
        </authorList>
    </citation>
    <scope>NUCLEOTIDE SEQUENCE [LARGE SCALE GENOMIC DNA]</scope>
    <source>
        <strain evidence="3">MC40-6</strain>
    </source>
</reference>
<dbReference type="HOGENOM" id="CLU_071606_0_0_4"/>
<sequence>MAVAVRRSTHAAHSAPLQEAAIDPSNDKDNTMGLLGKLFGKKPRDEAASPAPSTQASEAPEAPDAAGQDAPDIAPELAPALKAFQAGRHEAAIAAAAPHAERLADAARLCALSYSAMKRYPDAFPYWLALFDHEPSAHNAVQLATTSVMCDEVERGEAWLQKAAEVNHDTHEQSDVAARVNFISALMQSGHLRAALPHLAWVRDVYGHVHITDSTFLHLRGIPFFSSFLENSFEILKATQPADAIGPWYGELKGKLDEDGEAQLAAWVGRLPA</sequence>
<name>B1YZ14_BURA4</name>
<evidence type="ECO:0000313" key="3">
    <source>
        <dbReference type="Proteomes" id="UP000001680"/>
    </source>
</evidence>
<dbReference type="Gene3D" id="1.25.40.10">
    <property type="entry name" value="Tetratricopeptide repeat domain"/>
    <property type="match status" value="1"/>
</dbReference>
<organism evidence="2 3">
    <name type="scientific">Burkholderia ambifaria (strain MC40-6)</name>
    <dbReference type="NCBI Taxonomy" id="398577"/>
    <lineage>
        <taxon>Bacteria</taxon>
        <taxon>Pseudomonadati</taxon>
        <taxon>Pseudomonadota</taxon>
        <taxon>Betaproteobacteria</taxon>
        <taxon>Burkholderiales</taxon>
        <taxon>Burkholderiaceae</taxon>
        <taxon>Burkholderia</taxon>
        <taxon>Burkholderia cepacia complex</taxon>
    </lineage>
</organism>
<dbReference type="EMBL" id="CP001026">
    <property type="protein sequence ID" value="ACB67311.1"/>
    <property type="molecule type" value="Genomic_DNA"/>
</dbReference>